<feature type="chain" id="PRO_5045501946" evidence="1">
    <location>
        <begin position="21"/>
        <end position="205"/>
    </location>
</feature>
<name>A0ABX7MB80_9RHOO</name>
<proteinExistence type="predicted"/>
<dbReference type="RefSeq" id="WP_206256312.1">
    <property type="nucleotide sequence ID" value="NZ_CP071060.1"/>
</dbReference>
<evidence type="ECO:0000259" key="2">
    <source>
        <dbReference type="Pfam" id="PF13511"/>
    </source>
</evidence>
<evidence type="ECO:0000256" key="1">
    <source>
        <dbReference type="SAM" id="SignalP"/>
    </source>
</evidence>
<dbReference type="Proteomes" id="UP000663570">
    <property type="component" value="Chromosome"/>
</dbReference>
<sequence length="205" mass="22111">MKTRLLVISILLVASPVAFATTYKCKMADGRTVFQDIPCAPEARTEHVGAQRDAGSAWQFEKRTDGNGKAGCFVQSPSIGLGSRYRPVAVARLRVEYTKEGEIAELVSAAEPGTPSMPFSTNTNGVGINIAGQAFLSDVHLSPSGTLRFGAKDTARLVKQLQTEDSFVVRARHIKSDALFDSTGERFDGFLSAQQLARDCVATIR</sequence>
<organism evidence="3 4">
    <name type="scientific">Niveibacterium microcysteis</name>
    <dbReference type="NCBI Taxonomy" id="2811415"/>
    <lineage>
        <taxon>Bacteria</taxon>
        <taxon>Pseudomonadati</taxon>
        <taxon>Pseudomonadota</taxon>
        <taxon>Betaproteobacteria</taxon>
        <taxon>Rhodocyclales</taxon>
        <taxon>Rhodocyclaceae</taxon>
        <taxon>Niveibacterium</taxon>
    </lineage>
</organism>
<keyword evidence="1" id="KW-0732">Signal</keyword>
<feature type="signal peptide" evidence="1">
    <location>
        <begin position="1"/>
        <end position="20"/>
    </location>
</feature>
<dbReference type="Pfam" id="PF13511">
    <property type="entry name" value="DUF4124"/>
    <property type="match status" value="1"/>
</dbReference>
<accession>A0ABX7MB80</accession>
<dbReference type="EMBL" id="CP071060">
    <property type="protein sequence ID" value="QSI79010.1"/>
    <property type="molecule type" value="Genomic_DNA"/>
</dbReference>
<keyword evidence="4" id="KW-1185">Reference proteome</keyword>
<reference evidence="3 4" key="1">
    <citation type="submission" date="2021-02" db="EMBL/GenBank/DDBJ databases">
        <title>Niveibacterium changnyeongensis HC41.</title>
        <authorList>
            <person name="Kang M."/>
        </authorList>
    </citation>
    <scope>NUCLEOTIDE SEQUENCE [LARGE SCALE GENOMIC DNA]</scope>
    <source>
        <strain evidence="3 4">HC41</strain>
    </source>
</reference>
<evidence type="ECO:0000313" key="4">
    <source>
        <dbReference type="Proteomes" id="UP000663570"/>
    </source>
</evidence>
<gene>
    <name evidence="3" type="ORF">JY500_10515</name>
</gene>
<evidence type="ECO:0000313" key="3">
    <source>
        <dbReference type="EMBL" id="QSI79010.1"/>
    </source>
</evidence>
<protein>
    <submittedName>
        <fullName evidence="3">DUF4124 domain-containing protein</fullName>
    </submittedName>
</protein>
<dbReference type="InterPro" id="IPR025392">
    <property type="entry name" value="DUF4124"/>
</dbReference>
<feature type="domain" description="DUF4124" evidence="2">
    <location>
        <begin position="11"/>
        <end position="51"/>
    </location>
</feature>